<reference evidence="5" key="1">
    <citation type="submission" date="2017-04" db="EMBL/GenBank/DDBJ databases">
        <title>Function of individual gut microbiota members based on whole genome sequencing of pure cultures obtained from chicken caecum.</title>
        <authorList>
            <person name="Medvecky M."/>
            <person name="Cejkova D."/>
            <person name="Polansky O."/>
            <person name="Karasova D."/>
            <person name="Kubasova T."/>
            <person name="Cizek A."/>
            <person name="Rychlik I."/>
        </authorList>
    </citation>
    <scope>NUCLEOTIDE SEQUENCE [LARGE SCALE GENOMIC DNA]</scope>
    <source>
        <strain evidence="5">An70</strain>
    </source>
</reference>
<evidence type="ECO:0000256" key="1">
    <source>
        <dbReference type="ARBA" id="ARBA00023125"/>
    </source>
</evidence>
<keyword evidence="2" id="KW-0472">Membrane</keyword>
<dbReference type="EMBL" id="NFHO01000004">
    <property type="protein sequence ID" value="OUN43379.1"/>
    <property type="molecule type" value="Genomic_DNA"/>
</dbReference>
<dbReference type="PANTHER" id="PTHR46558:SF11">
    <property type="entry name" value="HTH-TYPE TRANSCRIPTIONAL REGULATOR XRE"/>
    <property type="match status" value="1"/>
</dbReference>
<dbReference type="GO" id="GO:0003677">
    <property type="term" value="F:DNA binding"/>
    <property type="evidence" value="ECO:0007669"/>
    <property type="project" value="UniProtKB-KW"/>
</dbReference>
<sequence length="222" mass="24900">MEIGTRIREHRQANGMKQEALAAACKVSRQTVSNWERNRTLPDIASLKAIATAFDTSVDALIGNDAPHIIELFDADSRRFLAIFFLMQVCWVSSSLLRLFAANAPNHEEELSIAVAEAFMLGIWIMSFIPYLRYTRRNGLKTIGDISARLLEHMQQEKSLGMRLTRSILSHTHVWNWLLCDAMMLIALAGAGWLTPLSAIVTIAASSLIAVIGRHADRWLNR</sequence>
<keyword evidence="2" id="KW-0812">Transmembrane</keyword>
<keyword evidence="2" id="KW-1133">Transmembrane helix</keyword>
<dbReference type="Gene3D" id="1.10.260.40">
    <property type="entry name" value="lambda repressor-like DNA-binding domains"/>
    <property type="match status" value="1"/>
</dbReference>
<comment type="caution">
    <text evidence="4">The sequence shown here is derived from an EMBL/GenBank/DDBJ whole genome shotgun (WGS) entry which is preliminary data.</text>
</comment>
<dbReference type="CDD" id="cd00093">
    <property type="entry name" value="HTH_XRE"/>
    <property type="match status" value="1"/>
</dbReference>
<keyword evidence="1" id="KW-0238">DNA-binding</keyword>
<accession>A0A1Y3UAI1</accession>
<feature type="transmembrane region" description="Helical" evidence="2">
    <location>
        <begin position="80"/>
        <end position="101"/>
    </location>
</feature>
<evidence type="ECO:0000313" key="5">
    <source>
        <dbReference type="Proteomes" id="UP000196560"/>
    </source>
</evidence>
<dbReference type="Proteomes" id="UP000196560">
    <property type="component" value="Unassembled WGS sequence"/>
</dbReference>
<dbReference type="AlphaFoldDB" id="A0A1Y3UAI1"/>
<dbReference type="InterPro" id="IPR001387">
    <property type="entry name" value="Cro/C1-type_HTH"/>
</dbReference>
<protein>
    <recommendedName>
        <fullName evidence="3">HTH cro/C1-type domain-containing protein</fullName>
    </recommendedName>
</protein>
<organism evidence="4 5">
    <name type="scientific">Enorma massiliensis</name>
    <dbReference type="NCBI Taxonomy" id="1472761"/>
    <lineage>
        <taxon>Bacteria</taxon>
        <taxon>Bacillati</taxon>
        <taxon>Actinomycetota</taxon>
        <taxon>Coriobacteriia</taxon>
        <taxon>Coriobacteriales</taxon>
        <taxon>Coriobacteriaceae</taxon>
        <taxon>Enorma</taxon>
    </lineage>
</organism>
<dbReference type="SMART" id="SM00530">
    <property type="entry name" value="HTH_XRE"/>
    <property type="match status" value="1"/>
</dbReference>
<dbReference type="STRING" id="1118060.GCA_000311845_00670"/>
<evidence type="ECO:0000313" key="4">
    <source>
        <dbReference type="EMBL" id="OUN43379.1"/>
    </source>
</evidence>
<evidence type="ECO:0000256" key="2">
    <source>
        <dbReference type="SAM" id="Phobius"/>
    </source>
</evidence>
<dbReference type="InterPro" id="IPR010982">
    <property type="entry name" value="Lambda_DNA-bd_dom_sf"/>
</dbReference>
<dbReference type="SUPFAM" id="SSF47413">
    <property type="entry name" value="lambda repressor-like DNA-binding domains"/>
    <property type="match status" value="1"/>
</dbReference>
<evidence type="ECO:0000259" key="3">
    <source>
        <dbReference type="PROSITE" id="PS50943"/>
    </source>
</evidence>
<proteinExistence type="predicted"/>
<feature type="domain" description="HTH cro/C1-type" evidence="3">
    <location>
        <begin position="7"/>
        <end position="61"/>
    </location>
</feature>
<feature type="transmembrane region" description="Helical" evidence="2">
    <location>
        <begin position="174"/>
        <end position="193"/>
    </location>
</feature>
<dbReference type="Pfam" id="PF01381">
    <property type="entry name" value="HTH_3"/>
    <property type="match status" value="1"/>
</dbReference>
<feature type="transmembrane region" description="Helical" evidence="2">
    <location>
        <begin position="113"/>
        <end position="132"/>
    </location>
</feature>
<feature type="transmembrane region" description="Helical" evidence="2">
    <location>
        <begin position="199"/>
        <end position="216"/>
    </location>
</feature>
<dbReference type="RefSeq" id="WP_087186185.1">
    <property type="nucleotide sequence ID" value="NZ_NFHO01000004.1"/>
</dbReference>
<gene>
    <name evidence="4" type="ORF">B5G21_04390</name>
</gene>
<name>A0A1Y3UAI1_9ACTN</name>
<dbReference type="PROSITE" id="PS50943">
    <property type="entry name" value="HTH_CROC1"/>
    <property type="match status" value="1"/>
</dbReference>
<dbReference type="eggNOG" id="COG1476">
    <property type="taxonomic scope" value="Bacteria"/>
</dbReference>
<dbReference type="PANTHER" id="PTHR46558">
    <property type="entry name" value="TRACRIPTIONAL REGULATORY PROTEIN-RELATED-RELATED"/>
    <property type="match status" value="1"/>
</dbReference>
<keyword evidence="5" id="KW-1185">Reference proteome</keyword>